<keyword evidence="2" id="KW-1185">Reference proteome</keyword>
<dbReference type="AlphaFoldDB" id="A0A1W6L5A6"/>
<gene>
    <name evidence="1" type="ORF">A4W93_05750</name>
</gene>
<evidence type="ECO:0000313" key="1">
    <source>
        <dbReference type="EMBL" id="ARN19453.1"/>
    </source>
</evidence>
<sequence>MNISTPFKTAAAAVAIVLLASCGGGDDAEAGSPTEFSVLPNKLDITAPAGSTTCAVDNTGRAKFTVMGGAGPYQIKSSDGSLIPHPNKVEKQGDQFTIELTGACFNPATLTVIDALNDVVTVTITNSVAES</sequence>
<dbReference type="OrthoDB" id="9156537at2"/>
<reference evidence="1 2" key="1">
    <citation type="submission" date="2016-04" db="EMBL/GenBank/DDBJ databases">
        <title>Complete genome sequence of natural rubber-degrading, novel Gram-negative bacterium, Rhizobacter gummiphilus strain NS21.</title>
        <authorList>
            <person name="Tabata M."/>
            <person name="Kasai D."/>
            <person name="Fukuda M."/>
        </authorList>
    </citation>
    <scope>NUCLEOTIDE SEQUENCE [LARGE SCALE GENOMIC DNA]</scope>
    <source>
        <strain evidence="1 2">NS21</strain>
    </source>
</reference>
<dbReference type="STRING" id="946333.A4W93_05750"/>
<dbReference type="EMBL" id="CP015118">
    <property type="protein sequence ID" value="ARN19453.1"/>
    <property type="molecule type" value="Genomic_DNA"/>
</dbReference>
<name>A0A1W6L5A6_9BURK</name>
<dbReference type="RefSeq" id="WP_085749713.1">
    <property type="nucleotide sequence ID" value="NZ_BSPR01000002.1"/>
</dbReference>
<dbReference type="Proteomes" id="UP000193427">
    <property type="component" value="Chromosome"/>
</dbReference>
<accession>A0A1W6L5A6</accession>
<dbReference type="KEGG" id="rgu:A4W93_05750"/>
<evidence type="ECO:0000313" key="2">
    <source>
        <dbReference type="Proteomes" id="UP000193427"/>
    </source>
</evidence>
<protein>
    <submittedName>
        <fullName evidence="1">Uncharacterized protein</fullName>
    </submittedName>
</protein>
<proteinExistence type="predicted"/>
<organism evidence="1 2">
    <name type="scientific">Piscinibacter gummiphilus</name>
    <dbReference type="NCBI Taxonomy" id="946333"/>
    <lineage>
        <taxon>Bacteria</taxon>
        <taxon>Pseudomonadati</taxon>
        <taxon>Pseudomonadota</taxon>
        <taxon>Betaproteobacteria</taxon>
        <taxon>Burkholderiales</taxon>
        <taxon>Sphaerotilaceae</taxon>
        <taxon>Piscinibacter</taxon>
    </lineage>
</organism>